<protein>
    <submittedName>
        <fullName evidence="1">Uncharacterized protein</fullName>
    </submittedName>
</protein>
<evidence type="ECO:0000313" key="1">
    <source>
        <dbReference type="EMBL" id="BBE10391.1"/>
    </source>
</evidence>
<proteinExistence type="predicted"/>
<dbReference type="EMBL" id="AP018150">
    <property type="protein sequence ID" value="BBE10391.1"/>
    <property type="molecule type" value="Genomic_DNA"/>
</dbReference>
<accession>A0A2Z6EY70</accession>
<sequence length="75" mass="8520">MKEHNQIFERRRNMIKTVIAGLGVASVVSVPLIKPSLKLIKNPKQKIIIRTSGGRDHIAYTKILFEPSQKKQGLR</sequence>
<organism evidence="1 2">
    <name type="scientific">Mycoavidus cysteinexigens</name>
    <dbReference type="NCBI Taxonomy" id="1553431"/>
    <lineage>
        <taxon>Bacteria</taxon>
        <taxon>Pseudomonadati</taxon>
        <taxon>Pseudomonadota</taxon>
        <taxon>Betaproteobacteria</taxon>
        <taxon>Burkholderiales</taxon>
        <taxon>Burkholderiaceae</taxon>
        <taxon>Mycoavidus</taxon>
    </lineage>
</organism>
<dbReference type="KEGG" id="mcys:MCB1EB_2230"/>
<keyword evidence="2" id="KW-1185">Reference proteome</keyword>
<dbReference type="AlphaFoldDB" id="A0A2Z6EY70"/>
<dbReference type="Proteomes" id="UP000282597">
    <property type="component" value="Chromosome"/>
</dbReference>
<name>A0A2Z6EY70_9BURK</name>
<dbReference type="RefSeq" id="WP_052393920.1">
    <property type="nucleotide sequence ID" value="NZ_AP018150.1"/>
</dbReference>
<reference evidence="1 2" key="1">
    <citation type="journal article" date="2018" name="Microbes Environ.">
        <title>Comparative Genomic Insights into Endofungal Lifestyles of Two Bacterial Endosymbionts, Mycoavidus cysteinexigens and Burkholderia rhizoxinica.</title>
        <authorList>
            <person name="Sharmin D."/>
            <person name="Guo Y."/>
            <person name="Nishizawa T."/>
            <person name="Ohshima S."/>
            <person name="Sato Y."/>
            <person name="Takashima Y."/>
            <person name="Narisawa K."/>
            <person name="Ohta H."/>
        </authorList>
    </citation>
    <scope>NUCLEOTIDE SEQUENCE [LARGE SCALE GENOMIC DNA]</scope>
    <source>
        <strain evidence="1 2">B1-EB</strain>
    </source>
</reference>
<evidence type="ECO:0000313" key="2">
    <source>
        <dbReference type="Proteomes" id="UP000282597"/>
    </source>
</evidence>
<gene>
    <name evidence="1" type="ORF">MCB1EB_2230</name>
</gene>